<evidence type="ECO:0000256" key="4">
    <source>
        <dbReference type="ARBA" id="ARBA00022475"/>
    </source>
</evidence>
<comment type="similarity">
    <text evidence="2">Belongs to the RAMP family.</text>
</comment>
<name>A0ABN9FCW9_9NEOB</name>
<dbReference type="EMBL" id="CATNWA010016716">
    <property type="protein sequence ID" value="CAI9594860.1"/>
    <property type="molecule type" value="Genomic_DNA"/>
</dbReference>
<organism evidence="12 13">
    <name type="scientific">Staurois parvus</name>
    <dbReference type="NCBI Taxonomy" id="386267"/>
    <lineage>
        <taxon>Eukaryota</taxon>
        <taxon>Metazoa</taxon>
        <taxon>Chordata</taxon>
        <taxon>Craniata</taxon>
        <taxon>Vertebrata</taxon>
        <taxon>Euteleostomi</taxon>
        <taxon>Amphibia</taxon>
        <taxon>Batrachia</taxon>
        <taxon>Anura</taxon>
        <taxon>Neobatrachia</taxon>
        <taxon>Ranoidea</taxon>
        <taxon>Ranidae</taxon>
        <taxon>Staurois</taxon>
    </lineage>
</organism>
<keyword evidence="5 11" id="KW-0812">Transmembrane</keyword>
<evidence type="ECO:0000313" key="12">
    <source>
        <dbReference type="EMBL" id="CAI9594860.1"/>
    </source>
</evidence>
<dbReference type="InterPro" id="IPR038126">
    <property type="entry name" value="RAMP_sf"/>
</dbReference>
<gene>
    <name evidence="12" type="ORF">SPARVUS_LOCUS11803208</name>
</gene>
<evidence type="ECO:0000256" key="5">
    <source>
        <dbReference type="ARBA" id="ARBA00022692"/>
    </source>
</evidence>
<feature type="transmembrane region" description="Helical" evidence="11">
    <location>
        <begin position="6"/>
        <end position="24"/>
    </location>
</feature>
<protein>
    <submittedName>
        <fullName evidence="12">Uncharacterized protein</fullName>
    </submittedName>
</protein>
<dbReference type="Proteomes" id="UP001162483">
    <property type="component" value="Unassembled WGS sequence"/>
</dbReference>
<sequence length="105" mass="11829">MVLPCVAALSNIIFFLLFFYNRFYNDLQICLENSADILSLAYPNELAHSAILNAHQKFFSGCVLPKEFMDPPENVLLALIFAPICIIPFLVTLVVYKSNTSKPQT</sequence>
<evidence type="ECO:0000256" key="8">
    <source>
        <dbReference type="ARBA" id="ARBA00023136"/>
    </source>
</evidence>
<reference evidence="12" key="1">
    <citation type="submission" date="2023-05" db="EMBL/GenBank/DDBJ databases">
        <authorList>
            <person name="Stuckert A."/>
        </authorList>
    </citation>
    <scope>NUCLEOTIDE SEQUENCE</scope>
</reference>
<feature type="transmembrane region" description="Helical" evidence="11">
    <location>
        <begin position="75"/>
        <end position="96"/>
    </location>
</feature>
<keyword evidence="6" id="KW-0732">Signal</keyword>
<evidence type="ECO:0000256" key="9">
    <source>
        <dbReference type="ARBA" id="ARBA00023157"/>
    </source>
</evidence>
<dbReference type="Pfam" id="PF04901">
    <property type="entry name" value="RAMP"/>
    <property type="match status" value="1"/>
</dbReference>
<dbReference type="InterPro" id="IPR006985">
    <property type="entry name" value="RAMP"/>
</dbReference>
<keyword evidence="13" id="KW-1185">Reference proteome</keyword>
<evidence type="ECO:0000256" key="6">
    <source>
        <dbReference type="ARBA" id="ARBA00022729"/>
    </source>
</evidence>
<keyword evidence="10" id="KW-0675">Receptor</keyword>
<evidence type="ECO:0000256" key="2">
    <source>
        <dbReference type="ARBA" id="ARBA00007087"/>
    </source>
</evidence>
<keyword evidence="8 11" id="KW-0472">Membrane</keyword>
<keyword evidence="4" id="KW-1003">Cell membrane</keyword>
<dbReference type="PANTHER" id="PTHR14076:SF9">
    <property type="entry name" value="RECEPTOR ACTIVITY-MODIFYING PROTEIN 2"/>
    <property type="match status" value="1"/>
</dbReference>
<comment type="caution">
    <text evidence="12">The sequence shown here is derived from an EMBL/GenBank/DDBJ whole genome shotgun (WGS) entry which is preliminary data.</text>
</comment>
<evidence type="ECO:0000313" key="13">
    <source>
        <dbReference type="Proteomes" id="UP001162483"/>
    </source>
</evidence>
<proteinExistence type="inferred from homology"/>
<dbReference type="PANTHER" id="PTHR14076">
    <property type="entry name" value="RECEPTOR ACTIVITY MODIFYING PROTEIN RAMP"/>
    <property type="match status" value="1"/>
</dbReference>
<evidence type="ECO:0000256" key="7">
    <source>
        <dbReference type="ARBA" id="ARBA00022989"/>
    </source>
</evidence>
<accession>A0ABN9FCW9</accession>
<keyword evidence="7 11" id="KW-1133">Transmembrane helix</keyword>
<comment type="subcellular location">
    <subcellularLocation>
        <location evidence="1">Cell membrane</location>
        <topology evidence="1">Single-pass type I membrane protein</topology>
    </subcellularLocation>
</comment>
<evidence type="ECO:0000256" key="3">
    <source>
        <dbReference type="ARBA" id="ARBA00022448"/>
    </source>
</evidence>
<evidence type="ECO:0000256" key="1">
    <source>
        <dbReference type="ARBA" id="ARBA00004251"/>
    </source>
</evidence>
<keyword evidence="3" id="KW-0813">Transport</keyword>
<evidence type="ECO:0000256" key="10">
    <source>
        <dbReference type="ARBA" id="ARBA00023170"/>
    </source>
</evidence>
<keyword evidence="9" id="KW-1015">Disulfide bond</keyword>
<evidence type="ECO:0000256" key="11">
    <source>
        <dbReference type="SAM" id="Phobius"/>
    </source>
</evidence>
<dbReference type="Gene3D" id="1.10.150.510">
    <property type="entry name" value="Receptor activity modifying family"/>
    <property type="match status" value="1"/>
</dbReference>